<reference evidence="2" key="1">
    <citation type="submission" date="2022-08" db="EMBL/GenBank/DDBJ databases">
        <title>Novel Bdellovibrio Species Isolated from Svalbard: Designation Bdellovibrio svalbardensis.</title>
        <authorList>
            <person name="Mitchell R.J."/>
            <person name="Choi S.Y."/>
        </authorList>
    </citation>
    <scope>NUCLEOTIDE SEQUENCE</scope>
    <source>
        <strain evidence="2">PAP01</strain>
    </source>
</reference>
<evidence type="ECO:0000313" key="3">
    <source>
        <dbReference type="Proteomes" id="UP001152321"/>
    </source>
</evidence>
<organism evidence="2 3">
    <name type="scientific">Bdellovibrio svalbardensis</name>
    <dbReference type="NCBI Taxonomy" id="2972972"/>
    <lineage>
        <taxon>Bacteria</taxon>
        <taxon>Pseudomonadati</taxon>
        <taxon>Bdellovibrionota</taxon>
        <taxon>Bdellovibrionia</taxon>
        <taxon>Bdellovibrionales</taxon>
        <taxon>Pseudobdellovibrionaceae</taxon>
        <taxon>Bdellovibrio</taxon>
    </lineage>
</organism>
<dbReference type="InterPro" id="IPR043504">
    <property type="entry name" value="Peptidase_S1_PA_chymotrypsin"/>
</dbReference>
<dbReference type="RefSeq" id="WP_277577400.1">
    <property type="nucleotide sequence ID" value="NZ_JANRMI010000002.1"/>
</dbReference>
<feature type="signal peptide" evidence="1">
    <location>
        <begin position="1"/>
        <end position="25"/>
    </location>
</feature>
<keyword evidence="1" id="KW-0732">Signal</keyword>
<sequence length="420" mass="45780">MIKRNLTAALLIVLPAFLVPATSWSKPTSNKKNDLGRYFVVCENPDDCHSAVAGILNDESNVCTGVLVREDIIATNLHCVPENMRKEGASCKGRISFTFPENKKESQEFADCDQVLSISSQLKDTPLTPDYAFLKLTKKASRKPVVINTTGVANNEALTIYKVDPHEDVGILKKTSCKAAQKSMLNPLFLTAQSSVISLVPCDIVSGNSGSPIFSASGEVKAIINSQGLPDDIPVNADRFSVAFASNFSCLNIPELGLSSKGSDCKDSMDRAAIRNASGVLVRDAVHPLMPNFAKNVGEQYKKLHEQTKNFLQWQTDQQDIPYTGDATMAIAKVAFKPKCISASRESLLKMQESLLKVNYSEWGVQLHLDSEGRPAPQLAATEVNSVLSFSKKDLMKSQVAIKVDKTQFTVPFCSEIASK</sequence>
<evidence type="ECO:0000256" key="1">
    <source>
        <dbReference type="SAM" id="SignalP"/>
    </source>
</evidence>
<accession>A0ABT6DGG8</accession>
<feature type="chain" id="PRO_5045682978" evidence="1">
    <location>
        <begin position="26"/>
        <end position="420"/>
    </location>
</feature>
<dbReference type="InterPro" id="IPR009003">
    <property type="entry name" value="Peptidase_S1_PA"/>
</dbReference>
<dbReference type="Pfam" id="PF13365">
    <property type="entry name" value="Trypsin_2"/>
    <property type="match status" value="1"/>
</dbReference>
<name>A0ABT6DGG8_9BACT</name>
<evidence type="ECO:0000313" key="2">
    <source>
        <dbReference type="EMBL" id="MDG0815922.1"/>
    </source>
</evidence>
<keyword evidence="3" id="KW-1185">Reference proteome</keyword>
<protein>
    <submittedName>
        <fullName evidence="2">S1 family peptidase</fullName>
    </submittedName>
</protein>
<dbReference type="Proteomes" id="UP001152321">
    <property type="component" value="Unassembled WGS sequence"/>
</dbReference>
<proteinExistence type="predicted"/>
<gene>
    <name evidence="2" type="ORF">NWE73_06085</name>
</gene>
<dbReference type="EMBL" id="JANRMI010000002">
    <property type="protein sequence ID" value="MDG0815922.1"/>
    <property type="molecule type" value="Genomic_DNA"/>
</dbReference>
<comment type="caution">
    <text evidence="2">The sequence shown here is derived from an EMBL/GenBank/DDBJ whole genome shotgun (WGS) entry which is preliminary data.</text>
</comment>
<dbReference type="SUPFAM" id="SSF50494">
    <property type="entry name" value="Trypsin-like serine proteases"/>
    <property type="match status" value="1"/>
</dbReference>
<dbReference type="Gene3D" id="2.40.10.10">
    <property type="entry name" value="Trypsin-like serine proteases"/>
    <property type="match status" value="2"/>
</dbReference>